<dbReference type="Proteomes" id="UP001228044">
    <property type="component" value="Unassembled WGS sequence"/>
</dbReference>
<evidence type="ECO:0000313" key="8">
    <source>
        <dbReference type="Proteomes" id="UP001228044"/>
    </source>
</evidence>
<dbReference type="EC" id="2.7.7.65" evidence="1"/>
<dbReference type="SMART" id="SM00267">
    <property type="entry name" value="GGDEF"/>
    <property type="match status" value="1"/>
</dbReference>
<evidence type="ECO:0000259" key="6">
    <source>
        <dbReference type="PROSITE" id="PS50887"/>
    </source>
</evidence>
<dbReference type="RefSeq" id="WP_290361446.1">
    <property type="nucleotide sequence ID" value="NZ_JAUHHC010000007.1"/>
</dbReference>
<keyword evidence="3" id="KW-0175">Coiled coil</keyword>
<feature type="coiled-coil region" evidence="3">
    <location>
        <begin position="377"/>
        <end position="413"/>
    </location>
</feature>
<feature type="transmembrane region" description="Helical" evidence="4">
    <location>
        <begin position="313"/>
        <end position="338"/>
    </location>
</feature>
<keyword evidence="7" id="KW-0548">Nucleotidyltransferase</keyword>
<keyword evidence="8" id="KW-1185">Reference proteome</keyword>
<dbReference type="InterPro" id="IPR043128">
    <property type="entry name" value="Rev_trsase/Diguanyl_cyclase"/>
</dbReference>
<evidence type="ECO:0000259" key="5">
    <source>
        <dbReference type="PROSITE" id="PS50885"/>
    </source>
</evidence>
<keyword evidence="4" id="KW-1133">Transmembrane helix</keyword>
<dbReference type="CDD" id="cd01949">
    <property type="entry name" value="GGDEF"/>
    <property type="match status" value="1"/>
</dbReference>
<sequence>MSLIRLLRIVALLLVVVTVALLALLTGGALHELERSSRALAAVEELRLALLVAEKASRERGPSNGWLGEPLPHTAPARQRLDEARGKTDAAFAALLVRPDSVVPDREPQLARARLALEQARQQIDRVAAEPLAQRSSEAIAACVQAMVAVIRQLAPLVSQLANEAQNDYPPIGDPLQAARLSAELREYAGLLGSHFTAALAAGRPMTRAELDAVQHTRGRIDQLRFLISVRLARPQSGTPTAELWERAQQRYFGTALPLAEQVITASQAGQAHALSPAAFAEAYVPDMNSILEVRDALLEQSLDGARAARREALGLLGLVLIGAVAMVAGLVGLLLLVRRRVLGPLAAIAQAVDELAANRPLTTLTPLPQAPAEDGLAALIQAVRALQERTQRLALEKERDSLIEQLRSQSNTDALTGLLNRRGVFEAGEHLLEQARRHGFGVTAILLDVDHFKRFNDELGHAGGDAALLEVAEVIRAQMRRSDLAGRLGGEEFILLLSHCELELSERFAERMRSELEQLPPRAQGLALTASFGVAGFPGHGASLDELISRADKAMYRAKTAGRNQAMTVSA</sequence>
<dbReference type="PANTHER" id="PTHR45138:SF9">
    <property type="entry name" value="DIGUANYLATE CYCLASE DGCM-RELATED"/>
    <property type="match status" value="1"/>
</dbReference>
<accession>A0ABT8DZX9</accession>
<name>A0ABT8DZX9_9BURK</name>
<proteinExistence type="predicted"/>
<dbReference type="Gene3D" id="3.30.70.270">
    <property type="match status" value="1"/>
</dbReference>
<dbReference type="InterPro" id="IPR003660">
    <property type="entry name" value="HAMP_dom"/>
</dbReference>
<evidence type="ECO:0000256" key="1">
    <source>
        <dbReference type="ARBA" id="ARBA00012528"/>
    </source>
</evidence>
<feature type="domain" description="GGDEF" evidence="6">
    <location>
        <begin position="441"/>
        <end position="572"/>
    </location>
</feature>
<keyword evidence="4" id="KW-0812">Transmembrane</keyword>
<comment type="caution">
    <text evidence="7">The sequence shown here is derived from an EMBL/GenBank/DDBJ whole genome shotgun (WGS) entry which is preliminary data.</text>
</comment>
<keyword evidence="7" id="KW-0808">Transferase</keyword>
<dbReference type="InterPro" id="IPR029787">
    <property type="entry name" value="Nucleotide_cyclase"/>
</dbReference>
<dbReference type="InterPro" id="IPR050469">
    <property type="entry name" value="Diguanylate_Cyclase"/>
</dbReference>
<evidence type="ECO:0000256" key="2">
    <source>
        <dbReference type="ARBA" id="ARBA00034247"/>
    </source>
</evidence>
<evidence type="ECO:0000256" key="3">
    <source>
        <dbReference type="SAM" id="Coils"/>
    </source>
</evidence>
<dbReference type="SUPFAM" id="SSF55073">
    <property type="entry name" value="Nucleotide cyclase"/>
    <property type="match status" value="1"/>
</dbReference>
<reference evidence="7 8" key="1">
    <citation type="submission" date="2023-06" db="EMBL/GenBank/DDBJ databases">
        <title>Pelomonas sp. PFR6 16S ribosomal RNA gene Genome sequencing and assembly.</title>
        <authorList>
            <person name="Woo H."/>
        </authorList>
    </citation>
    <scope>NUCLEOTIDE SEQUENCE [LARGE SCALE GENOMIC DNA]</scope>
    <source>
        <strain evidence="7 8">PFR6</strain>
    </source>
</reference>
<dbReference type="PROSITE" id="PS50887">
    <property type="entry name" value="GGDEF"/>
    <property type="match status" value="1"/>
</dbReference>
<organism evidence="7 8">
    <name type="scientific">Roseateles violae</name>
    <dbReference type="NCBI Taxonomy" id="3058042"/>
    <lineage>
        <taxon>Bacteria</taxon>
        <taxon>Pseudomonadati</taxon>
        <taxon>Pseudomonadota</taxon>
        <taxon>Betaproteobacteria</taxon>
        <taxon>Burkholderiales</taxon>
        <taxon>Sphaerotilaceae</taxon>
        <taxon>Roseateles</taxon>
    </lineage>
</organism>
<dbReference type="NCBIfam" id="TIGR00254">
    <property type="entry name" value="GGDEF"/>
    <property type="match status" value="1"/>
</dbReference>
<comment type="catalytic activity">
    <reaction evidence="2">
        <text>2 GTP = 3',3'-c-di-GMP + 2 diphosphate</text>
        <dbReference type="Rhea" id="RHEA:24898"/>
        <dbReference type="ChEBI" id="CHEBI:33019"/>
        <dbReference type="ChEBI" id="CHEBI:37565"/>
        <dbReference type="ChEBI" id="CHEBI:58805"/>
        <dbReference type="EC" id="2.7.7.65"/>
    </reaction>
</comment>
<protein>
    <recommendedName>
        <fullName evidence="1">diguanylate cyclase</fullName>
        <ecNumber evidence="1">2.7.7.65</ecNumber>
    </recommendedName>
</protein>
<dbReference type="PANTHER" id="PTHR45138">
    <property type="entry name" value="REGULATORY COMPONENTS OF SENSORY TRANSDUCTION SYSTEM"/>
    <property type="match status" value="1"/>
</dbReference>
<evidence type="ECO:0000313" key="7">
    <source>
        <dbReference type="EMBL" id="MDN3923138.1"/>
    </source>
</evidence>
<evidence type="ECO:0000256" key="4">
    <source>
        <dbReference type="SAM" id="Phobius"/>
    </source>
</evidence>
<dbReference type="EMBL" id="JAUHHC010000007">
    <property type="protein sequence ID" value="MDN3923138.1"/>
    <property type="molecule type" value="Genomic_DNA"/>
</dbReference>
<feature type="domain" description="HAMP" evidence="5">
    <location>
        <begin position="340"/>
        <end position="396"/>
    </location>
</feature>
<dbReference type="GO" id="GO:0052621">
    <property type="term" value="F:diguanylate cyclase activity"/>
    <property type="evidence" value="ECO:0007669"/>
    <property type="project" value="UniProtKB-EC"/>
</dbReference>
<gene>
    <name evidence="7" type="ORF">QWJ38_22860</name>
</gene>
<dbReference type="PROSITE" id="PS50885">
    <property type="entry name" value="HAMP"/>
    <property type="match status" value="1"/>
</dbReference>
<dbReference type="Pfam" id="PF00990">
    <property type="entry name" value="GGDEF"/>
    <property type="match status" value="1"/>
</dbReference>
<dbReference type="InterPro" id="IPR000160">
    <property type="entry name" value="GGDEF_dom"/>
</dbReference>
<keyword evidence="4" id="KW-0472">Membrane</keyword>